<comment type="caution">
    <text evidence="2">The sequence shown here is derived from an EMBL/GenBank/DDBJ whole genome shotgun (WGS) entry which is preliminary data.</text>
</comment>
<evidence type="ECO:0000256" key="1">
    <source>
        <dbReference type="SAM" id="MobiDB-lite"/>
    </source>
</evidence>
<organism evidence="2 3">
    <name type="scientific">Ceratitis capitata</name>
    <name type="common">Mediterranean fruit fly</name>
    <name type="synonym">Tephritis capitata</name>
    <dbReference type="NCBI Taxonomy" id="7213"/>
    <lineage>
        <taxon>Eukaryota</taxon>
        <taxon>Metazoa</taxon>
        <taxon>Ecdysozoa</taxon>
        <taxon>Arthropoda</taxon>
        <taxon>Hexapoda</taxon>
        <taxon>Insecta</taxon>
        <taxon>Pterygota</taxon>
        <taxon>Neoptera</taxon>
        <taxon>Endopterygota</taxon>
        <taxon>Diptera</taxon>
        <taxon>Brachycera</taxon>
        <taxon>Muscomorpha</taxon>
        <taxon>Tephritoidea</taxon>
        <taxon>Tephritidae</taxon>
        <taxon>Ceratitis</taxon>
        <taxon>Ceratitis</taxon>
    </lineage>
</organism>
<reference evidence="2" key="1">
    <citation type="submission" date="2020-11" db="EMBL/GenBank/DDBJ databases">
        <authorList>
            <person name="Whitehead M."/>
        </authorList>
    </citation>
    <scope>NUCLEOTIDE SEQUENCE</scope>
    <source>
        <strain evidence="2">EGII</strain>
    </source>
</reference>
<dbReference type="PANTHER" id="PTHR21650:SF4">
    <property type="entry name" value="MEMBRALIN"/>
    <property type="match status" value="1"/>
</dbReference>
<name>A0A811VFN1_CERCA</name>
<dbReference type="Proteomes" id="UP000606786">
    <property type="component" value="Unassembled WGS sequence"/>
</dbReference>
<feature type="region of interest" description="Disordered" evidence="1">
    <location>
        <begin position="1"/>
        <end position="37"/>
    </location>
</feature>
<dbReference type="GO" id="GO:1904294">
    <property type="term" value="P:positive regulation of ERAD pathway"/>
    <property type="evidence" value="ECO:0007669"/>
    <property type="project" value="TreeGrafter"/>
</dbReference>
<evidence type="ECO:0000313" key="2">
    <source>
        <dbReference type="EMBL" id="CAD7014665.1"/>
    </source>
</evidence>
<dbReference type="AlphaFoldDB" id="A0A811VFN1"/>
<accession>A0A811VFN1</accession>
<dbReference type="GO" id="GO:0034976">
    <property type="term" value="P:response to endoplasmic reticulum stress"/>
    <property type="evidence" value="ECO:0007669"/>
    <property type="project" value="TreeGrafter"/>
</dbReference>
<feature type="compositionally biased region" description="Polar residues" evidence="1">
    <location>
        <begin position="1"/>
        <end position="10"/>
    </location>
</feature>
<gene>
    <name evidence="2" type="ORF">CCAP1982_LOCUS22653</name>
</gene>
<dbReference type="EMBL" id="CAJHJT010000056">
    <property type="protein sequence ID" value="CAD7014665.1"/>
    <property type="molecule type" value="Genomic_DNA"/>
</dbReference>
<proteinExistence type="predicted"/>
<dbReference type="OrthoDB" id="6779347at2759"/>
<dbReference type="PANTHER" id="PTHR21650">
    <property type="entry name" value="MEMBRALIN/KINETOCHORE PROTEIN NUF2"/>
    <property type="match status" value="1"/>
</dbReference>
<dbReference type="Pfam" id="PF09746">
    <property type="entry name" value="Membralin"/>
    <property type="match status" value="1"/>
</dbReference>
<evidence type="ECO:0000313" key="3">
    <source>
        <dbReference type="Proteomes" id="UP000606786"/>
    </source>
</evidence>
<dbReference type="GO" id="GO:0005783">
    <property type="term" value="C:endoplasmic reticulum"/>
    <property type="evidence" value="ECO:0007669"/>
    <property type="project" value="TreeGrafter"/>
</dbReference>
<protein>
    <submittedName>
        <fullName evidence="2">(Mediterranean fruit fly) hypothetical protein</fullName>
    </submittedName>
</protein>
<dbReference type="InterPro" id="IPR019144">
    <property type="entry name" value="Membralin"/>
</dbReference>
<sequence>MADTPNNTQDVPVPAPPPSPAQQQQQPQPGVSNRNINRNVPNFANVWNVDLTANPLNFNNNRNRGGQNNLMNVRDRLFHAIYFKVALMYAQIFLKAITGQSTKIEANEKIEKSENDDGKRFFHGVYKVYVIRKFADEQYIVEYSLEYGHLRLSSSTRKRLKIPVRVVQLDPMTDKCFGDKFSKFLLKRLLGYDDLLMSSVRVIAEKEDKKDIYVML</sequence>
<keyword evidence="3" id="KW-1185">Reference proteome</keyword>